<protein>
    <recommendedName>
        <fullName evidence="3">Type VI secretion system baseplate subunit TssG</fullName>
    </recommendedName>
</protein>
<evidence type="ECO:0000313" key="1">
    <source>
        <dbReference type="EMBL" id="RFM25605.1"/>
    </source>
</evidence>
<dbReference type="Pfam" id="PF06996">
    <property type="entry name" value="T6SS_TssG"/>
    <property type="match status" value="1"/>
</dbReference>
<evidence type="ECO:0000313" key="2">
    <source>
        <dbReference type="Proteomes" id="UP000261284"/>
    </source>
</evidence>
<dbReference type="EMBL" id="QTJU01000019">
    <property type="protein sequence ID" value="RFM25605.1"/>
    <property type="molecule type" value="Genomic_DNA"/>
</dbReference>
<evidence type="ECO:0008006" key="3">
    <source>
        <dbReference type="Google" id="ProtNLM"/>
    </source>
</evidence>
<dbReference type="AlphaFoldDB" id="A0A3E1NC63"/>
<gene>
    <name evidence="1" type="ORF">DXN05_24315</name>
</gene>
<dbReference type="PANTHER" id="PTHR35564">
    <property type="match status" value="1"/>
</dbReference>
<keyword evidence="2" id="KW-1185">Reference proteome</keyword>
<sequence length="309" mass="34372">MNTTTPYPLNDLHSDYKAAVLAAELIEKGVSPESLFIWPVGGGVRNFSKDVIAVEQFMPEQGDDMICIKSSREGLYDMLPEGLFHQGTAYSTTTSIIHMVDQIKQHRQEEKETRLFFLPFEAEMNFLRIVTELYENRVDKKNTYADLVNIFRPQWEIFRYLNLQQSNAFLHFIPLLSETRGDFAFFGNMLSLLLQLDVTVRLQPQPPVAAAAGTGSRLGESALGIDLFAGKGFNDGSDEVVIEIGPLTAAQAAGFLPGTASSQVVNLLAGYCLPADLDVRVNLLLEKTAREMDMSEHSHNNVLGYTAFL</sequence>
<proteinExistence type="predicted"/>
<accession>A0A3E1NC63</accession>
<dbReference type="PANTHER" id="PTHR35564:SF4">
    <property type="entry name" value="CYTOPLASMIC PROTEIN"/>
    <property type="match status" value="1"/>
</dbReference>
<reference evidence="1 2" key="1">
    <citation type="submission" date="2018-08" db="EMBL/GenBank/DDBJ databases">
        <title>Chitinophagaceae sp. K23C18032701, a novel bacterium isolated from forest soil.</title>
        <authorList>
            <person name="Wang C."/>
        </authorList>
    </citation>
    <scope>NUCLEOTIDE SEQUENCE [LARGE SCALE GENOMIC DNA]</scope>
    <source>
        <strain evidence="1 2">K23C18032701</strain>
    </source>
</reference>
<dbReference type="InterPro" id="IPR010732">
    <property type="entry name" value="T6SS_TssG-like"/>
</dbReference>
<name>A0A3E1NC63_9BACT</name>
<organism evidence="1 2">
    <name type="scientific">Deminuibacter soli</name>
    <dbReference type="NCBI Taxonomy" id="2291815"/>
    <lineage>
        <taxon>Bacteria</taxon>
        <taxon>Pseudomonadati</taxon>
        <taxon>Bacteroidota</taxon>
        <taxon>Chitinophagia</taxon>
        <taxon>Chitinophagales</taxon>
        <taxon>Chitinophagaceae</taxon>
        <taxon>Deminuibacter</taxon>
    </lineage>
</organism>
<dbReference type="RefSeq" id="WP_116849918.1">
    <property type="nucleotide sequence ID" value="NZ_QTJU01000019.1"/>
</dbReference>
<dbReference type="Proteomes" id="UP000261284">
    <property type="component" value="Unassembled WGS sequence"/>
</dbReference>
<comment type="caution">
    <text evidence="1">The sequence shown here is derived from an EMBL/GenBank/DDBJ whole genome shotgun (WGS) entry which is preliminary data.</text>
</comment>
<dbReference type="OrthoDB" id="1411058at2"/>